<protein>
    <submittedName>
        <fullName evidence="2">Mycobacterium rhizamassiliense ORFan</fullName>
    </submittedName>
</protein>
<evidence type="ECO:0000256" key="1">
    <source>
        <dbReference type="SAM" id="MobiDB-lite"/>
    </source>
</evidence>
<dbReference type="Proteomes" id="UP000240988">
    <property type="component" value="Unassembled WGS sequence"/>
</dbReference>
<keyword evidence="3" id="KW-1185">Reference proteome</keyword>
<proteinExistence type="predicted"/>
<gene>
    <name evidence="2" type="ORF">MRAB57_42</name>
</gene>
<sequence>VVFGQDVGYESSYPASFGDLSQPSKQCRSDAMQVIRMSDNDRDIGDRRVINDRVVRNTNESFSVKCAKGTTPVRGFNQLTYQLVEMNGAQCEETVVTVMIVEASMKRHNSFGVSGTKAAQRDESPILQSTCVRESHRMTAHRPSSTRLDRSNPKWS</sequence>
<feature type="compositionally biased region" description="Basic and acidic residues" evidence="1">
    <location>
        <begin position="147"/>
        <end position="156"/>
    </location>
</feature>
<feature type="non-terminal residue" evidence="2">
    <location>
        <position position="1"/>
    </location>
</feature>
<reference evidence="2 3" key="1">
    <citation type="submission" date="2017-01" db="EMBL/GenBank/DDBJ databases">
        <authorList>
            <consortium name="Urmite Genomes"/>
        </authorList>
    </citation>
    <scope>NUCLEOTIDE SEQUENCE [LARGE SCALE GENOMIC DNA]</scope>
    <source>
        <strain evidence="2 3">AB57</strain>
    </source>
</reference>
<accession>A0A2U3NLD8</accession>
<evidence type="ECO:0000313" key="2">
    <source>
        <dbReference type="EMBL" id="SPM32245.1"/>
    </source>
</evidence>
<dbReference type="EMBL" id="FUFA01000001">
    <property type="protein sequence ID" value="SPM32245.1"/>
    <property type="molecule type" value="Genomic_DNA"/>
</dbReference>
<feature type="region of interest" description="Disordered" evidence="1">
    <location>
        <begin position="133"/>
        <end position="156"/>
    </location>
</feature>
<evidence type="ECO:0000313" key="3">
    <source>
        <dbReference type="Proteomes" id="UP000240988"/>
    </source>
</evidence>
<dbReference type="AlphaFoldDB" id="A0A2U3NLD8"/>
<organism evidence="2 3">
    <name type="scientific">Mycobacterium rhizamassiliense</name>
    <dbReference type="NCBI Taxonomy" id="1841860"/>
    <lineage>
        <taxon>Bacteria</taxon>
        <taxon>Bacillati</taxon>
        <taxon>Actinomycetota</taxon>
        <taxon>Actinomycetes</taxon>
        <taxon>Mycobacteriales</taxon>
        <taxon>Mycobacteriaceae</taxon>
        <taxon>Mycobacterium</taxon>
    </lineage>
</organism>
<name>A0A2U3NLD8_9MYCO</name>